<dbReference type="RefSeq" id="WP_143748567.1">
    <property type="nucleotide sequence ID" value="NZ_CP140151.1"/>
</dbReference>
<reference evidence="2 4" key="2">
    <citation type="submission" date="2023-11" db="EMBL/GenBank/DDBJ databases">
        <title>MicrobeMod: A computational toolkit for identifying prokaryotic methylation and restriction-modification with nanopore sequencing.</title>
        <authorList>
            <person name="Crits-Christoph A."/>
            <person name="Kang S.C."/>
            <person name="Lee H."/>
            <person name="Ostrov N."/>
        </authorList>
    </citation>
    <scope>NUCLEOTIDE SEQUENCE [LARGE SCALE GENOMIC DNA]</scope>
    <source>
        <strain evidence="2 4">ATCC 43984</strain>
    </source>
</reference>
<sequence length="64" mass="7359">MSLSIYFSLRASLSGTDRRHYTAVRRKLMAHWLSELLAENHYLAMQRLLERHGDADGAGDVNRT</sequence>
<proteinExistence type="predicted"/>
<evidence type="ECO:0000313" key="3">
    <source>
        <dbReference type="Proteomes" id="UP000219023"/>
    </source>
</evidence>
<dbReference type="AlphaFoldDB" id="A0A285VLI0"/>
<keyword evidence="4" id="KW-1185">Reference proteome</keyword>
<gene>
    <name evidence="1" type="ORF">SAMN05421509_102357</name>
    <name evidence="2" type="ORF">SR908_05420</name>
</gene>
<reference evidence="1 3" key="1">
    <citation type="submission" date="2017-08" db="EMBL/GenBank/DDBJ databases">
        <authorList>
            <person name="de Groot N.N."/>
        </authorList>
    </citation>
    <scope>NUCLEOTIDE SEQUENCE [LARGE SCALE GENOMIC DNA]</scope>
    <source>
        <strain evidence="1 3">USBA 855</strain>
    </source>
</reference>
<evidence type="ECO:0000313" key="1">
    <source>
        <dbReference type="EMBL" id="SOC53441.1"/>
    </source>
</evidence>
<accession>A0A285VLI0</accession>
<protein>
    <submittedName>
        <fullName evidence="1">Uncharacterized protein</fullName>
    </submittedName>
</protein>
<evidence type="ECO:0000313" key="4">
    <source>
        <dbReference type="Proteomes" id="UP001321908"/>
    </source>
</evidence>
<name>A0A285VLI0_9GAMM</name>
<organism evidence="1 3">
    <name type="scientific">Chromohalobacter canadensis</name>
    <dbReference type="NCBI Taxonomy" id="141389"/>
    <lineage>
        <taxon>Bacteria</taxon>
        <taxon>Pseudomonadati</taxon>
        <taxon>Pseudomonadota</taxon>
        <taxon>Gammaproteobacteria</taxon>
        <taxon>Oceanospirillales</taxon>
        <taxon>Halomonadaceae</taxon>
        <taxon>Chromohalobacter</taxon>
    </lineage>
</organism>
<dbReference type="EMBL" id="CP140151">
    <property type="protein sequence ID" value="WQH10108.1"/>
    <property type="molecule type" value="Genomic_DNA"/>
</dbReference>
<dbReference type="Proteomes" id="UP001321908">
    <property type="component" value="Chromosome"/>
</dbReference>
<dbReference type="EMBL" id="OBQJ01000002">
    <property type="protein sequence ID" value="SOC53441.1"/>
    <property type="molecule type" value="Genomic_DNA"/>
</dbReference>
<dbReference type="Proteomes" id="UP000219023">
    <property type="component" value="Unassembled WGS sequence"/>
</dbReference>
<evidence type="ECO:0000313" key="2">
    <source>
        <dbReference type="EMBL" id="WQH10108.1"/>
    </source>
</evidence>